<dbReference type="OrthoDB" id="992377at2759"/>
<dbReference type="EMBL" id="JAIQCV010000003">
    <property type="protein sequence ID" value="KAH1115309.1"/>
    <property type="molecule type" value="Genomic_DNA"/>
</dbReference>
<comment type="caution">
    <text evidence="1">The sequence shown here is derived from an EMBL/GenBank/DDBJ whole genome shotgun (WGS) entry which is preliminary data.</text>
</comment>
<sequence>MLDSLENFWWICLNRCRIDSIKSKPAASIWRPSPHGWLKFNVCEIAKEDRAGCEGVLRDKDGVARALFSGFAAANDTDLAEIGTVKVALEVFLAINWKLNDSLYIELGSMVVF</sequence>
<name>A0A9D3W8M8_9ROSI</name>
<accession>A0A9D3W8M8</accession>
<protein>
    <recommendedName>
        <fullName evidence="3">RNase H type-1 domain-containing protein</fullName>
    </recommendedName>
</protein>
<gene>
    <name evidence="1" type="ORF">J1N35_008687</name>
</gene>
<reference evidence="1 2" key="1">
    <citation type="journal article" date="2021" name="Plant Biotechnol. J.">
        <title>Multi-omics assisted identification of the key and species-specific regulatory components of drought-tolerant mechanisms in Gossypium stocksii.</title>
        <authorList>
            <person name="Yu D."/>
            <person name="Ke L."/>
            <person name="Zhang D."/>
            <person name="Wu Y."/>
            <person name="Sun Y."/>
            <person name="Mei J."/>
            <person name="Sun J."/>
            <person name="Sun Y."/>
        </authorList>
    </citation>
    <scope>NUCLEOTIDE SEQUENCE [LARGE SCALE GENOMIC DNA]</scope>
    <source>
        <strain evidence="2">cv. E1</strain>
        <tissue evidence="1">Leaf</tissue>
    </source>
</reference>
<dbReference type="Proteomes" id="UP000828251">
    <property type="component" value="Unassembled WGS sequence"/>
</dbReference>
<evidence type="ECO:0000313" key="1">
    <source>
        <dbReference type="EMBL" id="KAH1115309.1"/>
    </source>
</evidence>
<dbReference type="AlphaFoldDB" id="A0A9D3W8M8"/>
<organism evidence="1 2">
    <name type="scientific">Gossypium stocksii</name>
    <dbReference type="NCBI Taxonomy" id="47602"/>
    <lineage>
        <taxon>Eukaryota</taxon>
        <taxon>Viridiplantae</taxon>
        <taxon>Streptophyta</taxon>
        <taxon>Embryophyta</taxon>
        <taxon>Tracheophyta</taxon>
        <taxon>Spermatophyta</taxon>
        <taxon>Magnoliopsida</taxon>
        <taxon>eudicotyledons</taxon>
        <taxon>Gunneridae</taxon>
        <taxon>Pentapetalae</taxon>
        <taxon>rosids</taxon>
        <taxon>malvids</taxon>
        <taxon>Malvales</taxon>
        <taxon>Malvaceae</taxon>
        <taxon>Malvoideae</taxon>
        <taxon>Gossypium</taxon>
    </lineage>
</organism>
<evidence type="ECO:0008006" key="3">
    <source>
        <dbReference type="Google" id="ProtNLM"/>
    </source>
</evidence>
<evidence type="ECO:0000313" key="2">
    <source>
        <dbReference type="Proteomes" id="UP000828251"/>
    </source>
</evidence>
<keyword evidence="2" id="KW-1185">Reference proteome</keyword>
<proteinExistence type="predicted"/>